<protein>
    <recommendedName>
        <fullName evidence="4">Peptidase A2 domain-containing protein</fullName>
    </recommendedName>
</protein>
<evidence type="ECO:0000313" key="2">
    <source>
        <dbReference type="EMBL" id="PFX34476.1"/>
    </source>
</evidence>
<proteinExistence type="predicted"/>
<comment type="caution">
    <text evidence="2">The sequence shown here is derived from an EMBL/GenBank/DDBJ whole genome shotgun (WGS) entry which is preliminary data.</text>
</comment>
<accession>A0A2B4SYV0</accession>
<evidence type="ECO:0000313" key="3">
    <source>
        <dbReference type="Proteomes" id="UP000225706"/>
    </source>
</evidence>
<evidence type="ECO:0008006" key="4">
    <source>
        <dbReference type="Google" id="ProtNLM"/>
    </source>
</evidence>
<dbReference type="Proteomes" id="UP000225706">
    <property type="component" value="Unassembled WGS sequence"/>
</dbReference>
<dbReference type="OrthoDB" id="5957992at2759"/>
<feature type="region of interest" description="Disordered" evidence="1">
    <location>
        <begin position="299"/>
        <end position="346"/>
    </location>
</feature>
<evidence type="ECO:0000256" key="1">
    <source>
        <dbReference type="SAM" id="MobiDB-lite"/>
    </source>
</evidence>
<feature type="compositionally biased region" description="Polar residues" evidence="1">
    <location>
        <begin position="299"/>
        <end position="313"/>
    </location>
</feature>
<gene>
    <name evidence="2" type="ORF">AWC38_SpisGene636</name>
</gene>
<keyword evidence="3" id="KW-1185">Reference proteome</keyword>
<feature type="region of interest" description="Disordered" evidence="1">
    <location>
        <begin position="202"/>
        <end position="222"/>
    </location>
</feature>
<dbReference type="EMBL" id="LSMT01000004">
    <property type="protein sequence ID" value="PFX34476.1"/>
    <property type="molecule type" value="Genomic_DNA"/>
</dbReference>
<dbReference type="AlphaFoldDB" id="A0A2B4SYV0"/>
<feature type="compositionally biased region" description="Polar residues" evidence="1">
    <location>
        <begin position="330"/>
        <end position="339"/>
    </location>
</feature>
<organism evidence="2 3">
    <name type="scientific">Stylophora pistillata</name>
    <name type="common">Smooth cauliflower coral</name>
    <dbReference type="NCBI Taxonomy" id="50429"/>
    <lineage>
        <taxon>Eukaryota</taxon>
        <taxon>Metazoa</taxon>
        <taxon>Cnidaria</taxon>
        <taxon>Anthozoa</taxon>
        <taxon>Hexacorallia</taxon>
        <taxon>Scleractinia</taxon>
        <taxon>Astrocoeniina</taxon>
        <taxon>Pocilloporidae</taxon>
        <taxon>Stylophora</taxon>
    </lineage>
</organism>
<name>A0A2B4SYV0_STYPI</name>
<reference evidence="3" key="1">
    <citation type="journal article" date="2017" name="bioRxiv">
        <title>Comparative analysis of the genomes of Stylophora pistillata and Acropora digitifera provides evidence for extensive differences between species of corals.</title>
        <authorList>
            <person name="Voolstra C.R."/>
            <person name="Li Y."/>
            <person name="Liew Y.J."/>
            <person name="Baumgarten S."/>
            <person name="Zoccola D."/>
            <person name="Flot J.-F."/>
            <person name="Tambutte S."/>
            <person name="Allemand D."/>
            <person name="Aranda M."/>
        </authorList>
    </citation>
    <scope>NUCLEOTIDE SEQUENCE [LARGE SCALE GENOMIC DNA]</scope>
</reference>
<sequence length="615" mass="67932">MPLTTVYLRHLAENRGEHYVSLTPGVQNSVGGCSDFMEHEDDGGDAITDHDRPNIADDVVEDVLHDSDDAIADGVQRTDDLQDQQFLSNIAFDIDVKPIHARYRKNSKSSRSEISVVSRRAASVETCQFKGSGNSVDDTIAIADSPVKQSTGNNYLGYSGQAGNIVKMKAMTRSTTSSTYYGKALAGSSLLKKKKCKVEFESSSTESEDSKSESDLSESDSSEEFFFNEDVKLPILTTSRGKLESDRILEILSEDYRPERKCQQKPMREQSSVSVQATTGGFDFVTDSSAINTVRLSESVRSQQSIVSGQDDASQPAKVDRVHKFKPQKSSRTLQNPQGKTYKHSVGLNNASNDVCKRCGKRPAHKRIQCPAKDAQCRKCKKKGEIDSLHSDPCKTNVSSNGNSVEFKLDTGAHVSVVPDYIVPKLTATLHNTKRTLTEPDESKLKVVGVISATLKANHLESKQEIFVVRKFVVNTPRRIALPIMPKVKNKLVELERQGVISKGQKENYDSRPTVHVLPPLTAGDQVYLSQVKTNATVRREYGERSYIVSTPNGQVHRNKRHLNSLPKEIVTEVPRSSPQPVMKAVAVAPVLADQENLAIRSGRVVRPPRRLVAE</sequence>